<dbReference type="Proteomes" id="UP000053890">
    <property type="component" value="Unassembled WGS sequence"/>
</dbReference>
<dbReference type="InterPro" id="IPR001199">
    <property type="entry name" value="Cyt_B5-like_heme/steroid-bd"/>
</dbReference>
<protein>
    <recommendedName>
        <fullName evidence="3">Cytochrome b5 heme-binding domain-containing protein</fullName>
    </recommendedName>
</protein>
<sequence>MTDNLKASAADKLVKTADAVASAPAGDKTELDPPKDTPFTKDELAKYDGKDDKTPIYVGIKGRIYDVSAKRDMYGPGCGYHVFVGKDASRGLGKSSLKPEDAVADYSTLTDEEKKVLDDWEKYFQKRYNIIGRVAE</sequence>
<dbReference type="GO" id="GO:0020037">
    <property type="term" value="F:heme binding"/>
    <property type="evidence" value="ECO:0007669"/>
    <property type="project" value="UniProtKB-ARBA"/>
</dbReference>
<accession>A0A194S4H8</accession>
<reference evidence="4 5" key="1">
    <citation type="journal article" date="2015" name="Front. Microbiol.">
        <title>Genome sequence of the plant growth promoting endophytic yeast Rhodotorula graminis WP1.</title>
        <authorList>
            <person name="Firrincieli A."/>
            <person name="Otillar R."/>
            <person name="Salamov A."/>
            <person name="Schmutz J."/>
            <person name="Khan Z."/>
            <person name="Redman R.S."/>
            <person name="Fleck N.D."/>
            <person name="Lindquist E."/>
            <person name="Grigoriev I.V."/>
            <person name="Doty S.L."/>
        </authorList>
    </citation>
    <scope>NUCLEOTIDE SEQUENCE [LARGE SCALE GENOMIC DNA]</scope>
    <source>
        <strain evidence="4 5">WP1</strain>
    </source>
</reference>
<dbReference type="SUPFAM" id="SSF55856">
    <property type="entry name" value="Cytochrome b5-like heme/steroid binding domain"/>
    <property type="match status" value="1"/>
</dbReference>
<feature type="region of interest" description="Disordered" evidence="2">
    <location>
        <begin position="18"/>
        <end position="45"/>
    </location>
</feature>
<dbReference type="RefSeq" id="XP_018271536.1">
    <property type="nucleotide sequence ID" value="XM_018412209.1"/>
</dbReference>
<evidence type="ECO:0000313" key="5">
    <source>
        <dbReference type="Proteomes" id="UP000053890"/>
    </source>
</evidence>
<dbReference type="OMA" id="PGGSYCM"/>
<dbReference type="Pfam" id="PF00173">
    <property type="entry name" value="Cyt-b5"/>
    <property type="match status" value="1"/>
</dbReference>
<dbReference type="STRING" id="578459.A0A194S4H8"/>
<dbReference type="OrthoDB" id="899at2759"/>
<evidence type="ECO:0000259" key="3">
    <source>
        <dbReference type="SMART" id="SM01117"/>
    </source>
</evidence>
<dbReference type="SMART" id="SM01117">
    <property type="entry name" value="Cyt-b5"/>
    <property type="match status" value="1"/>
</dbReference>
<dbReference type="PANTHER" id="PTHR10281:SF115">
    <property type="entry name" value="BINDING PROTEIN, PUTATIVE (AFU_ORTHOLOGUE AFUA_4G06240)-RELATED"/>
    <property type="match status" value="1"/>
</dbReference>
<comment type="similarity">
    <text evidence="1">Belongs to the cytochrome b5 family. MAPR subfamily.</text>
</comment>
<organism evidence="4 5">
    <name type="scientific">Rhodotorula graminis (strain WP1)</name>
    <dbReference type="NCBI Taxonomy" id="578459"/>
    <lineage>
        <taxon>Eukaryota</taxon>
        <taxon>Fungi</taxon>
        <taxon>Dikarya</taxon>
        <taxon>Basidiomycota</taxon>
        <taxon>Pucciniomycotina</taxon>
        <taxon>Microbotryomycetes</taxon>
        <taxon>Sporidiobolales</taxon>
        <taxon>Sporidiobolaceae</taxon>
        <taxon>Rhodotorula</taxon>
    </lineage>
</organism>
<dbReference type="PANTHER" id="PTHR10281">
    <property type="entry name" value="MEMBRANE-ASSOCIATED PROGESTERONE RECEPTOR COMPONENT-RELATED"/>
    <property type="match status" value="1"/>
</dbReference>
<name>A0A194S4H8_RHOGW</name>
<proteinExistence type="inferred from homology"/>
<dbReference type="GeneID" id="28972658"/>
<dbReference type="GO" id="GO:0016020">
    <property type="term" value="C:membrane"/>
    <property type="evidence" value="ECO:0007669"/>
    <property type="project" value="TreeGrafter"/>
</dbReference>
<dbReference type="GO" id="GO:0005783">
    <property type="term" value="C:endoplasmic reticulum"/>
    <property type="evidence" value="ECO:0007669"/>
    <property type="project" value="TreeGrafter"/>
</dbReference>
<gene>
    <name evidence="4" type="ORF">RHOBADRAFT_14548</name>
</gene>
<dbReference type="Gene3D" id="3.10.120.10">
    <property type="entry name" value="Cytochrome b5-like heme/steroid binding domain"/>
    <property type="match status" value="1"/>
</dbReference>
<evidence type="ECO:0000313" key="4">
    <source>
        <dbReference type="EMBL" id="KPV75487.1"/>
    </source>
</evidence>
<dbReference type="InterPro" id="IPR050577">
    <property type="entry name" value="MAPR/NEUFC/NENF-like"/>
</dbReference>
<evidence type="ECO:0000256" key="2">
    <source>
        <dbReference type="SAM" id="MobiDB-lite"/>
    </source>
</evidence>
<dbReference type="AlphaFoldDB" id="A0A194S4H8"/>
<dbReference type="FunFam" id="3.10.120.10:FF:000003">
    <property type="entry name" value="membrane-associated progesterone receptor component 1"/>
    <property type="match status" value="1"/>
</dbReference>
<evidence type="ECO:0000256" key="1">
    <source>
        <dbReference type="ARBA" id="ARBA00038357"/>
    </source>
</evidence>
<dbReference type="InterPro" id="IPR036400">
    <property type="entry name" value="Cyt_B5-like_heme/steroid_sf"/>
</dbReference>
<keyword evidence="5" id="KW-1185">Reference proteome</keyword>
<feature type="compositionally biased region" description="Basic and acidic residues" evidence="2">
    <location>
        <begin position="27"/>
        <end position="45"/>
    </location>
</feature>
<dbReference type="EMBL" id="KQ474078">
    <property type="protein sequence ID" value="KPV75487.1"/>
    <property type="molecule type" value="Genomic_DNA"/>
</dbReference>
<feature type="domain" description="Cytochrome b5 heme-binding" evidence="3">
    <location>
        <begin position="39"/>
        <end position="135"/>
    </location>
</feature>